<dbReference type="AlphaFoldDB" id="A0A4R4WN33"/>
<feature type="domain" description="Peptidase S33 tripeptidyl aminopeptidase-like C-terminal" evidence="1">
    <location>
        <begin position="15"/>
        <end position="96"/>
    </location>
</feature>
<dbReference type="InterPro" id="IPR013595">
    <property type="entry name" value="Pept_S33_TAP-like_C"/>
</dbReference>
<dbReference type="RefSeq" id="WP_132512379.1">
    <property type="nucleotide sequence ID" value="NZ_SMKP01000077.1"/>
</dbReference>
<dbReference type="OrthoDB" id="3930934at2"/>
<protein>
    <recommendedName>
        <fullName evidence="1">Peptidase S33 tripeptidyl aminopeptidase-like C-terminal domain-containing protein</fullName>
    </recommendedName>
</protein>
<reference evidence="2 3" key="1">
    <citation type="submission" date="2019-03" db="EMBL/GenBank/DDBJ databases">
        <title>Draft genome sequences of novel Actinobacteria.</title>
        <authorList>
            <person name="Sahin N."/>
            <person name="Ay H."/>
            <person name="Saygin H."/>
        </authorList>
    </citation>
    <scope>NUCLEOTIDE SEQUENCE [LARGE SCALE GENOMIC DNA]</scope>
    <source>
        <strain evidence="2 3">KC712</strain>
    </source>
</reference>
<proteinExistence type="predicted"/>
<evidence type="ECO:0000259" key="1">
    <source>
        <dbReference type="Pfam" id="PF08386"/>
    </source>
</evidence>
<keyword evidence="3" id="KW-1185">Reference proteome</keyword>
<accession>A0A4R4WN33</accession>
<dbReference type="Pfam" id="PF08386">
    <property type="entry name" value="Abhydrolase_4"/>
    <property type="match status" value="1"/>
</dbReference>
<dbReference type="Proteomes" id="UP000294543">
    <property type="component" value="Unassembled WGS sequence"/>
</dbReference>
<gene>
    <name evidence="2" type="ORF">E1294_25695</name>
</gene>
<evidence type="ECO:0000313" key="2">
    <source>
        <dbReference type="EMBL" id="TDD18013.1"/>
    </source>
</evidence>
<dbReference type="EMBL" id="SMKP01000077">
    <property type="protein sequence ID" value="TDD18013.1"/>
    <property type="molecule type" value="Genomic_DNA"/>
</dbReference>
<comment type="caution">
    <text evidence="2">The sequence shown here is derived from an EMBL/GenBank/DDBJ whole genome shotgun (WGS) entry which is preliminary data.</text>
</comment>
<sequence length="105" mass="11266">MERHPLTGDFGKFSALAGCAGWALPVTDTRVRDTGTSLQLSGHLHETMSPYAWTTQMQAIIGGAVLTVDDDVHGSVFMDPACGAKVATYFETGRLAHGRCRGMRP</sequence>
<organism evidence="2 3">
    <name type="scientific">Nonomuraea diastatica</name>
    <dbReference type="NCBI Taxonomy" id="1848329"/>
    <lineage>
        <taxon>Bacteria</taxon>
        <taxon>Bacillati</taxon>
        <taxon>Actinomycetota</taxon>
        <taxon>Actinomycetes</taxon>
        <taxon>Streptosporangiales</taxon>
        <taxon>Streptosporangiaceae</taxon>
        <taxon>Nonomuraea</taxon>
    </lineage>
</organism>
<evidence type="ECO:0000313" key="3">
    <source>
        <dbReference type="Proteomes" id="UP000294543"/>
    </source>
</evidence>
<name>A0A4R4WN33_9ACTN</name>